<comment type="caution">
    <text evidence="3">The sequence shown here is derived from an EMBL/GenBank/DDBJ whole genome shotgun (WGS) entry which is preliminary data.</text>
</comment>
<keyword evidence="4" id="KW-1185">Reference proteome</keyword>
<evidence type="ECO:0000313" key="3">
    <source>
        <dbReference type="EMBL" id="PPQ86208.1"/>
    </source>
</evidence>
<accession>A0A409X5Y2</accession>
<evidence type="ECO:0000313" key="4">
    <source>
        <dbReference type="Proteomes" id="UP000283269"/>
    </source>
</evidence>
<feature type="region of interest" description="Disordered" evidence="1">
    <location>
        <begin position="289"/>
        <end position="312"/>
    </location>
</feature>
<dbReference type="InParanoid" id="A0A409X5Y2"/>
<reference evidence="3 4" key="1">
    <citation type="journal article" date="2018" name="Evol. Lett.">
        <title>Horizontal gene cluster transfer increased hallucinogenic mushroom diversity.</title>
        <authorList>
            <person name="Reynolds H.T."/>
            <person name="Vijayakumar V."/>
            <person name="Gluck-Thaler E."/>
            <person name="Korotkin H.B."/>
            <person name="Matheny P.B."/>
            <person name="Slot J.C."/>
        </authorList>
    </citation>
    <scope>NUCLEOTIDE SEQUENCE [LARGE SCALE GENOMIC DNA]</scope>
    <source>
        <strain evidence="3 4">2631</strain>
    </source>
</reference>
<name>A0A409X5Y2_PSICY</name>
<dbReference type="AlphaFoldDB" id="A0A409X5Y2"/>
<feature type="region of interest" description="Disordered" evidence="1">
    <location>
        <begin position="97"/>
        <end position="136"/>
    </location>
</feature>
<evidence type="ECO:0000256" key="2">
    <source>
        <dbReference type="SAM" id="SignalP"/>
    </source>
</evidence>
<dbReference type="Proteomes" id="UP000283269">
    <property type="component" value="Unassembled WGS sequence"/>
</dbReference>
<dbReference type="OrthoDB" id="3101004at2759"/>
<gene>
    <name evidence="3" type="ORF">CVT25_006913</name>
</gene>
<feature type="signal peptide" evidence="2">
    <location>
        <begin position="1"/>
        <end position="22"/>
    </location>
</feature>
<keyword evidence="2" id="KW-0732">Signal</keyword>
<protein>
    <submittedName>
        <fullName evidence="3">Uncharacterized protein</fullName>
    </submittedName>
</protein>
<feature type="chain" id="PRO_5018996321" evidence="2">
    <location>
        <begin position="23"/>
        <end position="312"/>
    </location>
</feature>
<dbReference type="EMBL" id="NHYD01002537">
    <property type="protein sequence ID" value="PPQ86208.1"/>
    <property type="molecule type" value="Genomic_DNA"/>
</dbReference>
<organism evidence="3 4">
    <name type="scientific">Psilocybe cyanescens</name>
    <dbReference type="NCBI Taxonomy" id="93625"/>
    <lineage>
        <taxon>Eukaryota</taxon>
        <taxon>Fungi</taxon>
        <taxon>Dikarya</taxon>
        <taxon>Basidiomycota</taxon>
        <taxon>Agaricomycotina</taxon>
        <taxon>Agaricomycetes</taxon>
        <taxon>Agaricomycetidae</taxon>
        <taxon>Agaricales</taxon>
        <taxon>Agaricineae</taxon>
        <taxon>Strophariaceae</taxon>
        <taxon>Psilocybe</taxon>
    </lineage>
</organism>
<proteinExistence type="predicted"/>
<evidence type="ECO:0000256" key="1">
    <source>
        <dbReference type="SAM" id="MobiDB-lite"/>
    </source>
</evidence>
<feature type="region of interest" description="Disordered" evidence="1">
    <location>
        <begin position="193"/>
        <end position="233"/>
    </location>
</feature>
<sequence length="312" mass="34402">MRFTSTIIFSAVIAATSGLAASIRDPEFYRRYENTEYTSLTRRTVPLQCGSHNNQVICPTTHQCLSASARPTRIPGAHATLNSHCETECSCRQPLGEISGNAQKKGSQRPPSRSPSPRRSPSPHRHRRDIEDMDTSLTRRTVPIQCGSHNNQVICPTTHQCLSASARPTRIPGAHATLNSHCETECSCRQPLGEISGNAQKKGSQRPPSRSPSPRRSPSPHRHRRDIEDMDTSLTRRTVPLQCGSHNNQVICPTTHQCLSASARPTRIPGAHATLNSHCETECSCRQPLGEISGNEQRKGSQSRRPASPRRH</sequence>